<keyword evidence="1" id="KW-0812">Transmembrane</keyword>
<organism evidence="2 3">
    <name type="scientific">Cruoricaptor ignavus</name>
    <dbReference type="NCBI Taxonomy" id="1118202"/>
    <lineage>
        <taxon>Bacteria</taxon>
        <taxon>Pseudomonadati</taxon>
        <taxon>Bacteroidota</taxon>
        <taxon>Flavobacteriia</taxon>
        <taxon>Flavobacteriales</taxon>
        <taxon>Weeksellaceae</taxon>
        <taxon>Cruoricaptor</taxon>
    </lineage>
</organism>
<proteinExistence type="predicted"/>
<feature type="transmembrane region" description="Helical" evidence="1">
    <location>
        <begin position="7"/>
        <end position="27"/>
    </location>
</feature>
<accession>A0A7M1T4F2</accession>
<dbReference type="AlphaFoldDB" id="A0A7M1T4F2"/>
<keyword evidence="1" id="KW-1133">Transmembrane helix</keyword>
<evidence type="ECO:0000313" key="3">
    <source>
        <dbReference type="Proteomes" id="UP000593605"/>
    </source>
</evidence>
<evidence type="ECO:0000313" key="2">
    <source>
        <dbReference type="EMBL" id="QOR74710.1"/>
    </source>
</evidence>
<evidence type="ECO:0000256" key="1">
    <source>
        <dbReference type="SAM" id="Phobius"/>
    </source>
</evidence>
<protein>
    <submittedName>
        <fullName evidence="2">C4-dicarboxylate ABC transporter</fullName>
    </submittedName>
</protein>
<dbReference type="EMBL" id="CP063145">
    <property type="protein sequence ID" value="QOR74710.1"/>
    <property type="molecule type" value="Genomic_DNA"/>
</dbReference>
<feature type="transmembrane region" description="Helical" evidence="1">
    <location>
        <begin position="33"/>
        <end position="52"/>
    </location>
</feature>
<dbReference type="KEGG" id="civ:IMZ16_04595"/>
<name>A0A7M1T4F2_9FLAO</name>
<sequence>MIQWFSVVAGLGYIVLGIAIIYYKFFFVPLTDLSVVWILGILMISYGIFRIVRAVIRLKKIKEDG</sequence>
<gene>
    <name evidence="2" type="ORF">IMZ16_04595</name>
</gene>
<keyword evidence="1" id="KW-0472">Membrane</keyword>
<dbReference type="Proteomes" id="UP000593605">
    <property type="component" value="Chromosome"/>
</dbReference>
<dbReference type="RefSeq" id="WP_193440679.1">
    <property type="nucleotide sequence ID" value="NZ_CP063145.1"/>
</dbReference>
<reference evidence="2 3" key="1">
    <citation type="submission" date="2020-10" db="EMBL/GenBank/DDBJ databases">
        <title>Complete genome of Cruoricapor ignavus strain M1214 isolated from the blood culture of a febrile patient.</title>
        <authorList>
            <person name="Guglielmino C.J.D."/>
        </authorList>
    </citation>
    <scope>NUCLEOTIDE SEQUENCE [LARGE SCALE GENOMIC DNA]</scope>
    <source>
        <strain evidence="2 3">M1214</strain>
    </source>
</reference>